<accession>A0A0C9X474</accession>
<gene>
    <name evidence="4" type="ORF">K443DRAFT_673836</name>
</gene>
<reference evidence="4 5" key="1">
    <citation type="submission" date="2014-04" db="EMBL/GenBank/DDBJ databases">
        <authorList>
            <consortium name="DOE Joint Genome Institute"/>
            <person name="Kuo A."/>
            <person name="Kohler A."/>
            <person name="Nagy L.G."/>
            <person name="Floudas D."/>
            <person name="Copeland A."/>
            <person name="Barry K.W."/>
            <person name="Cichocki N."/>
            <person name="Veneault-Fourrey C."/>
            <person name="LaButti K."/>
            <person name="Lindquist E.A."/>
            <person name="Lipzen A."/>
            <person name="Lundell T."/>
            <person name="Morin E."/>
            <person name="Murat C."/>
            <person name="Sun H."/>
            <person name="Tunlid A."/>
            <person name="Henrissat B."/>
            <person name="Grigoriev I.V."/>
            <person name="Hibbett D.S."/>
            <person name="Martin F."/>
            <person name="Nordberg H.P."/>
            <person name="Cantor M.N."/>
            <person name="Hua S.X."/>
        </authorList>
    </citation>
    <scope>NUCLEOTIDE SEQUENCE [LARGE SCALE GENOMIC DNA]</scope>
    <source>
        <strain evidence="4 5">LaAM-08-1</strain>
    </source>
</reference>
<protein>
    <recommendedName>
        <fullName evidence="3">N-acetyltransferase domain-containing protein</fullName>
    </recommendedName>
</protein>
<keyword evidence="2" id="KW-1133">Transmembrane helix</keyword>
<dbReference type="InterPro" id="IPR016181">
    <property type="entry name" value="Acyl_CoA_acyltransferase"/>
</dbReference>
<dbReference type="InterPro" id="IPR000182">
    <property type="entry name" value="GNAT_dom"/>
</dbReference>
<dbReference type="Gene3D" id="3.40.630.30">
    <property type="match status" value="1"/>
</dbReference>
<feature type="domain" description="N-acetyltransferase" evidence="3">
    <location>
        <begin position="86"/>
        <end position="255"/>
    </location>
</feature>
<feature type="transmembrane region" description="Helical" evidence="2">
    <location>
        <begin position="38"/>
        <end position="58"/>
    </location>
</feature>
<dbReference type="Proteomes" id="UP000054477">
    <property type="component" value="Unassembled WGS sequence"/>
</dbReference>
<dbReference type="PROSITE" id="PS51186">
    <property type="entry name" value="GNAT"/>
    <property type="match status" value="1"/>
</dbReference>
<dbReference type="EMBL" id="KN838550">
    <property type="protein sequence ID" value="KIK06945.1"/>
    <property type="molecule type" value="Genomic_DNA"/>
</dbReference>
<dbReference type="PANTHER" id="PTHR13947">
    <property type="entry name" value="GNAT FAMILY N-ACETYLTRANSFERASE"/>
    <property type="match status" value="1"/>
</dbReference>
<organism evidence="4 5">
    <name type="scientific">Laccaria amethystina LaAM-08-1</name>
    <dbReference type="NCBI Taxonomy" id="1095629"/>
    <lineage>
        <taxon>Eukaryota</taxon>
        <taxon>Fungi</taxon>
        <taxon>Dikarya</taxon>
        <taxon>Basidiomycota</taxon>
        <taxon>Agaricomycotina</taxon>
        <taxon>Agaricomycetes</taxon>
        <taxon>Agaricomycetidae</taxon>
        <taxon>Agaricales</taxon>
        <taxon>Agaricineae</taxon>
        <taxon>Hydnangiaceae</taxon>
        <taxon>Laccaria</taxon>
    </lineage>
</organism>
<evidence type="ECO:0000259" key="3">
    <source>
        <dbReference type="PROSITE" id="PS51186"/>
    </source>
</evidence>
<feature type="transmembrane region" description="Helical" evidence="2">
    <location>
        <begin position="70"/>
        <end position="91"/>
    </location>
</feature>
<reference evidence="5" key="2">
    <citation type="submission" date="2015-01" db="EMBL/GenBank/DDBJ databases">
        <title>Evolutionary Origins and Diversification of the Mycorrhizal Mutualists.</title>
        <authorList>
            <consortium name="DOE Joint Genome Institute"/>
            <consortium name="Mycorrhizal Genomics Consortium"/>
            <person name="Kohler A."/>
            <person name="Kuo A."/>
            <person name="Nagy L.G."/>
            <person name="Floudas D."/>
            <person name="Copeland A."/>
            <person name="Barry K.W."/>
            <person name="Cichocki N."/>
            <person name="Veneault-Fourrey C."/>
            <person name="LaButti K."/>
            <person name="Lindquist E.A."/>
            <person name="Lipzen A."/>
            <person name="Lundell T."/>
            <person name="Morin E."/>
            <person name="Murat C."/>
            <person name="Riley R."/>
            <person name="Ohm R."/>
            <person name="Sun H."/>
            <person name="Tunlid A."/>
            <person name="Henrissat B."/>
            <person name="Grigoriev I.V."/>
            <person name="Hibbett D.S."/>
            <person name="Martin F."/>
        </authorList>
    </citation>
    <scope>NUCLEOTIDE SEQUENCE [LARGE SCALE GENOMIC DNA]</scope>
    <source>
        <strain evidence="5">LaAM-08-1</strain>
    </source>
</reference>
<evidence type="ECO:0000256" key="1">
    <source>
        <dbReference type="ARBA" id="ARBA00022679"/>
    </source>
</evidence>
<dbReference type="PANTHER" id="PTHR13947:SF37">
    <property type="entry name" value="LD18367P"/>
    <property type="match status" value="1"/>
</dbReference>
<evidence type="ECO:0000313" key="4">
    <source>
        <dbReference type="EMBL" id="KIK06945.1"/>
    </source>
</evidence>
<name>A0A0C9X474_9AGAR</name>
<dbReference type="AlphaFoldDB" id="A0A0C9X474"/>
<dbReference type="GO" id="GO:0008080">
    <property type="term" value="F:N-acetyltransferase activity"/>
    <property type="evidence" value="ECO:0007669"/>
    <property type="project" value="InterPro"/>
</dbReference>
<evidence type="ECO:0000313" key="5">
    <source>
        <dbReference type="Proteomes" id="UP000054477"/>
    </source>
</evidence>
<dbReference type="SUPFAM" id="SSF55729">
    <property type="entry name" value="Acyl-CoA N-acyltransferases (Nat)"/>
    <property type="match status" value="1"/>
</dbReference>
<keyword evidence="5" id="KW-1185">Reference proteome</keyword>
<dbReference type="HOGENOM" id="CLU_084809_0_0_1"/>
<keyword evidence="2" id="KW-0812">Transmembrane</keyword>
<keyword evidence="2" id="KW-0472">Membrane</keyword>
<proteinExistence type="predicted"/>
<dbReference type="Pfam" id="PF00583">
    <property type="entry name" value="Acetyltransf_1"/>
    <property type="match status" value="1"/>
</dbReference>
<dbReference type="OrthoDB" id="2564232at2759"/>
<dbReference type="InterPro" id="IPR050769">
    <property type="entry name" value="NAT_camello-type"/>
</dbReference>
<sequence length="269" mass="30283">MDLPAAEIRPYTAEDSKLALFIVGKSNMEQLAVANNRVYTNPLTISIWVLLSAIFVQYMKWWPSTAQYGWVSYLRPLPALASMAVPVMFFVDWINRPYFEKITQEILRQPDMIQIAKHYTLSPASGFWILEYANRFVGLIALDASGDAVPPAAQIEGDGGAKKAKQAKTKQAETPRTAIIRHFYVDEAFRGARIQDDLLTHAVDYAFSNDPSLVAIQATDSPLASYTREALRKAGFQLDHYTDKVGIFGWKLGVREVERSEWKKTTKTG</sequence>
<keyword evidence="1" id="KW-0808">Transferase</keyword>
<evidence type="ECO:0000256" key="2">
    <source>
        <dbReference type="SAM" id="Phobius"/>
    </source>
</evidence>